<dbReference type="SMART" id="SM00320">
    <property type="entry name" value="WD40"/>
    <property type="match status" value="4"/>
</dbReference>
<dbReference type="EMBL" id="CAJNOC010004333">
    <property type="protein sequence ID" value="CAF1017887.1"/>
    <property type="molecule type" value="Genomic_DNA"/>
</dbReference>
<evidence type="ECO:0000256" key="1">
    <source>
        <dbReference type="ARBA" id="ARBA00022574"/>
    </source>
</evidence>
<feature type="repeat" description="WD" evidence="3">
    <location>
        <begin position="422"/>
        <end position="463"/>
    </location>
</feature>
<dbReference type="PROSITE" id="PS50082">
    <property type="entry name" value="WD_REPEATS_2"/>
    <property type="match status" value="3"/>
</dbReference>
<evidence type="ECO:0000256" key="2">
    <source>
        <dbReference type="ARBA" id="ARBA00022737"/>
    </source>
</evidence>
<dbReference type="PROSITE" id="PS50294">
    <property type="entry name" value="WD_REPEATS_REGION"/>
    <property type="match status" value="3"/>
</dbReference>
<gene>
    <name evidence="4" type="ORF">OXX778_LOCUS17225</name>
</gene>
<feature type="repeat" description="WD" evidence="3">
    <location>
        <begin position="300"/>
        <end position="340"/>
    </location>
</feature>
<evidence type="ECO:0000256" key="3">
    <source>
        <dbReference type="PROSITE-ProRule" id="PRU00221"/>
    </source>
</evidence>
<dbReference type="CDD" id="cd00200">
    <property type="entry name" value="WD40"/>
    <property type="match status" value="1"/>
</dbReference>
<sequence>MDDIQIILPCGYTTDYKNLQTQSKTIECPVCESHFINVEQCLNIPKNRLCVKSKLMDIEYKKLLENKHICDSIKSDSSFFVDRNFDDIFHKLDLERESIKLKLKCELDKYYNQLIDYVDFFKNLKIQIYEEDCEEVENFFENFDQNELGQSEIESKEKIKNIKYIQNILEKMMNKDEEEIQYFKSEKSINASQVFSKIEFGPNLNFKIIFNFKNAHVYNEAFDLGLGLDFFENNKILCSMSNFSIKLFDKNTGECLNTYSGHTSKVLCIISINKELFASSSADKTIRIWNVETEQCLRILSGHTGFVRRIKVLNNEQLVSVSFDSTIKIWNYENGKCLKTFSVNNKEEIFCIEILDTDTIITCGDNKKLRFWNIVTGTQIKEIYTGKVIMSSLMINNHLIAIGSYESIDIWNLNSGDCVKTFYGHNQFINSLNILPDKNILVSCSLGGEIKFWNCETTDCLKTIKTTQLLGGLLISNEEKTLYTLEDYDWIRVWKIV</sequence>
<evidence type="ECO:0000313" key="5">
    <source>
        <dbReference type="Proteomes" id="UP000663879"/>
    </source>
</evidence>
<protein>
    <submittedName>
        <fullName evidence="4">Uncharacterized protein</fullName>
    </submittedName>
</protein>
<keyword evidence="2" id="KW-0677">Repeat</keyword>
<dbReference type="InterPro" id="IPR036322">
    <property type="entry name" value="WD40_repeat_dom_sf"/>
</dbReference>
<reference evidence="4" key="1">
    <citation type="submission" date="2021-02" db="EMBL/GenBank/DDBJ databases">
        <authorList>
            <person name="Nowell W R."/>
        </authorList>
    </citation>
    <scope>NUCLEOTIDE SEQUENCE</scope>
    <source>
        <strain evidence="4">Ploen Becks lab</strain>
    </source>
</reference>
<dbReference type="PANTHER" id="PTHR19848">
    <property type="entry name" value="WD40 REPEAT PROTEIN"/>
    <property type="match status" value="1"/>
</dbReference>
<feature type="repeat" description="WD" evidence="3">
    <location>
        <begin position="259"/>
        <end position="299"/>
    </location>
</feature>
<accession>A0A814I276</accession>
<dbReference type="InterPro" id="IPR015943">
    <property type="entry name" value="WD40/YVTN_repeat-like_dom_sf"/>
</dbReference>
<proteinExistence type="predicted"/>
<keyword evidence="1 3" id="KW-0853">WD repeat</keyword>
<dbReference type="Gene3D" id="2.130.10.10">
    <property type="entry name" value="YVTN repeat-like/Quinoprotein amine dehydrogenase"/>
    <property type="match status" value="2"/>
</dbReference>
<organism evidence="4 5">
    <name type="scientific">Brachionus calyciflorus</name>
    <dbReference type="NCBI Taxonomy" id="104777"/>
    <lineage>
        <taxon>Eukaryota</taxon>
        <taxon>Metazoa</taxon>
        <taxon>Spiralia</taxon>
        <taxon>Gnathifera</taxon>
        <taxon>Rotifera</taxon>
        <taxon>Eurotatoria</taxon>
        <taxon>Monogononta</taxon>
        <taxon>Pseudotrocha</taxon>
        <taxon>Ploima</taxon>
        <taxon>Brachionidae</taxon>
        <taxon>Brachionus</taxon>
    </lineage>
</organism>
<comment type="caution">
    <text evidence="4">The sequence shown here is derived from an EMBL/GenBank/DDBJ whole genome shotgun (WGS) entry which is preliminary data.</text>
</comment>
<keyword evidence="5" id="KW-1185">Reference proteome</keyword>
<dbReference type="Proteomes" id="UP000663879">
    <property type="component" value="Unassembled WGS sequence"/>
</dbReference>
<dbReference type="PRINTS" id="PR00320">
    <property type="entry name" value="GPROTEINBRPT"/>
</dbReference>
<evidence type="ECO:0000313" key="4">
    <source>
        <dbReference type="EMBL" id="CAF1017887.1"/>
    </source>
</evidence>
<name>A0A814I276_9BILA</name>
<dbReference type="PANTHER" id="PTHR19848:SF8">
    <property type="entry name" value="F-BOX AND WD REPEAT DOMAIN CONTAINING 7"/>
    <property type="match status" value="1"/>
</dbReference>
<dbReference type="InterPro" id="IPR020472">
    <property type="entry name" value="WD40_PAC1"/>
</dbReference>
<dbReference type="Pfam" id="PF00400">
    <property type="entry name" value="WD40"/>
    <property type="match status" value="4"/>
</dbReference>
<dbReference type="OrthoDB" id="1284551at2759"/>
<dbReference type="SUPFAM" id="SSF50978">
    <property type="entry name" value="WD40 repeat-like"/>
    <property type="match status" value="1"/>
</dbReference>
<dbReference type="InterPro" id="IPR001680">
    <property type="entry name" value="WD40_rpt"/>
</dbReference>
<dbReference type="AlphaFoldDB" id="A0A814I276"/>